<evidence type="ECO:0000313" key="3">
    <source>
        <dbReference type="Proteomes" id="UP001140560"/>
    </source>
</evidence>
<organism evidence="2 3">
    <name type="scientific">Neocucurbitaria cava</name>
    <dbReference type="NCBI Taxonomy" id="798079"/>
    <lineage>
        <taxon>Eukaryota</taxon>
        <taxon>Fungi</taxon>
        <taxon>Dikarya</taxon>
        <taxon>Ascomycota</taxon>
        <taxon>Pezizomycotina</taxon>
        <taxon>Dothideomycetes</taxon>
        <taxon>Pleosporomycetidae</taxon>
        <taxon>Pleosporales</taxon>
        <taxon>Pleosporineae</taxon>
        <taxon>Cucurbitariaceae</taxon>
        <taxon>Neocucurbitaria</taxon>
    </lineage>
</organism>
<comment type="caution">
    <text evidence="2">The sequence shown here is derived from an EMBL/GenBank/DDBJ whole genome shotgun (WGS) entry which is preliminary data.</text>
</comment>
<name>A0A9W8Y7Z0_9PLEO</name>
<gene>
    <name evidence="2" type="ORF">N0V83_005983</name>
</gene>
<evidence type="ECO:0000256" key="1">
    <source>
        <dbReference type="SAM" id="Phobius"/>
    </source>
</evidence>
<dbReference type="Gene3D" id="3.40.50.1110">
    <property type="entry name" value="SGNH hydrolase"/>
    <property type="match status" value="1"/>
</dbReference>
<dbReference type="OrthoDB" id="5278722at2759"/>
<dbReference type="Proteomes" id="UP001140560">
    <property type="component" value="Unassembled WGS sequence"/>
</dbReference>
<feature type="transmembrane region" description="Helical" evidence="1">
    <location>
        <begin position="7"/>
        <end position="24"/>
    </location>
</feature>
<keyword evidence="1" id="KW-1133">Transmembrane helix</keyword>
<proteinExistence type="predicted"/>
<evidence type="ECO:0000313" key="2">
    <source>
        <dbReference type="EMBL" id="KAJ4368901.1"/>
    </source>
</evidence>
<dbReference type="EMBL" id="JAPEUY010000010">
    <property type="protein sequence ID" value="KAJ4368901.1"/>
    <property type="molecule type" value="Genomic_DNA"/>
</dbReference>
<reference evidence="2" key="1">
    <citation type="submission" date="2022-10" db="EMBL/GenBank/DDBJ databases">
        <title>Tapping the CABI collections for fungal endophytes: first genome assemblies for Collariella, Neodidymelliopsis, Ascochyta clinopodiicola, Didymella pomorum, Didymosphaeria variabile, Neocosmospora piperis and Neocucurbitaria cava.</title>
        <authorList>
            <person name="Hill R."/>
        </authorList>
    </citation>
    <scope>NUCLEOTIDE SEQUENCE</scope>
    <source>
        <strain evidence="2">IMI 356814</strain>
    </source>
</reference>
<protein>
    <submittedName>
        <fullName evidence="2">Uncharacterized protein</fullName>
    </submittedName>
</protein>
<keyword evidence="1" id="KW-0472">Membrane</keyword>
<keyword evidence="3" id="KW-1185">Reference proteome</keyword>
<keyword evidence="1" id="KW-0812">Transmembrane</keyword>
<accession>A0A9W8Y7Z0</accession>
<sequence>MRFLSRLHVCAGATILLIVYFVWLQHSTYITSSIQTILGAKTQRVVVFGDDWSDTGKYRVSPPPKSLRATRDRDQGEVWVETLCKEVTITPCSSKAMFDTRQLACGTIDNFARSIPSETASVGSMVDSDIYAQASTGKSNKDTATSFDFKTQVQQYLTYDKGDRNMSERLRGIDQRTVFTVFFGLWDLLEYSKLQREHAMRAIDNSIAELFQGLDALAKHAAFPIKVILPSMVDVTFLPRFQSGRSTTQEHFAESQHYLVFLRTYWNNVLFQAATQWENGAVFMPDPNAVIMEQVKANQLHYEQISDASGNSKQAPLFEYVEQPCLSSKQGNSVTDLQAAAIEKCSDPAQHLFW</sequence>
<dbReference type="AlphaFoldDB" id="A0A9W8Y7Z0"/>
<dbReference type="InterPro" id="IPR036514">
    <property type="entry name" value="SGNH_hydro_sf"/>
</dbReference>